<dbReference type="GO" id="GO:0005634">
    <property type="term" value="C:nucleus"/>
    <property type="evidence" value="ECO:0007669"/>
    <property type="project" value="TreeGrafter"/>
</dbReference>
<gene>
    <name evidence="7" type="ORF">DCS_04984</name>
</gene>
<keyword evidence="8" id="KW-1185">Reference proteome</keyword>
<keyword evidence="1" id="KW-0479">Metal-binding</keyword>
<protein>
    <recommendedName>
        <fullName evidence="6">Zn(2)-C6 fungal-type domain-containing protein</fullName>
    </recommendedName>
</protein>
<feature type="domain" description="Zn(2)-C6 fungal-type" evidence="6">
    <location>
        <begin position="22"/>
        <end position="53"/>
    </location>
</feature>
<evidence type="ECO:0000313" key="8">
    <source>
        <dbReference type="Proteomes" id="UP000076580"/>
    </source>
</evidence>
<dbReference type="STRING" id="98403.A0A151GLR2"/>
<dbReference type="Gene3D" id="4.10.240.10">
    <property type="entry name" value="Zn(2)-C6 fungal-type DNA-binding domain"/>
    <property type="match status" value="1"/>
</dbReference>
<evidence type="ECO:0000256" key="2">
    <source>
        <dbReference type="ARBA" id="ARBA00023015"/>
    </source>
</evidence>
<dbReference type="GeneID" id="63717627"/>
<comment type="caution">
    <text evidence="7">The sequence shown here is derived from an EMBL/GenBank/DDBJ whole genome shotgun (WGS) entry which is preliminary data.</text>
</comment>
<dbReference type="GO" id="GO:0006351">
    <property type="term" value="P:DNA-templated transcription"/>
    <property type="evidence" value="ECO:0007669"/>
    <property type="project" value="InterPro"/>
</dbReference>
<dbReference type="Proteomes" id="UP000076580">
    <property type="component" value="Chromosome 02"/>
</dbReference>
<evidence type="ECO:0000256" key="4">
    <source>
        <dbReference type="ARBA" id="ARBA00023242"/>
    </source>
</evidence>
<keyword evidence="4" id="KW-0539">Nucleus</keyword>
<evidence type="ECO:0000256" key="5">
    <source>
        <dbReference type="SAM" id="MobiDB-lite"/>
    </source>
</evidence>
<sequence length="874" mass="92740">MNVTAGTNSSSPGYLRSRIANACDGCKARKVKCDGLLPCGYCTGRQRPHTCHYTPQRKRRPARRPSAQPSSASASVSAATSAAASASFRRDDVVGGRDGLGSRTTARDGLRNDGDDGSSSELTPAPASTAAGTPVRTLAAATTTDPRRSAEPSTAEDDTDVPREARLLRDAHGKLIFIGDCAPLSFFQSVRQLVTSRVGQNAFAPESSRYSVLENAAAGCSSRDASLRHGMPPRVQAVDVPGAVAAYLSTTTSLVDLFGDASLVDELLLWASLDASNHGGGHHHHHGGGHLHQHGQNQGHDHGHGHDHSPHHLPTANHHQHRADDVVSAVNYLVLAIGFLSTDEETSRAYFDHGRDGAYASLCGSLGVETVQAFALITIYMLCSCQINGAFLFFGISVRAAYSVGVHRTEVNARFGPEVGRQRDRLWKSLRVVDLYLSTSMGRPPVTSDVDCTVPYRSLDADGNEVMDLLNASVQILLITESIVLEIYSRRKVSLQLTEGISHQLRDWSVRWLQQLKGIVARPEGLSDAQVIGACQVLSSYYYSVMLVSRPFLMHELFRRLSDGPATVAPAVTSSSSSSMAKPTPPTSGKSKLADACIDAASLMVDAILDLIDRGTLNGRVPLIMYVPLPSDAPPSLPFPSLPFPSPSPFPLASRRSVGSLTATARSSSWLFASSLVLGVGLLGGFGRTLEKHSRMSIRALDHFAKTDGHAAQYSLIAQSLLTTALEHLDRRELQERLRRTESSSQLFGLMPPSLSGPGFGGHQPPPVLSPSSTVPPQEKGGFATGSVFEAAAAAAAASSSLGLQPQPPPQQGAETASPSLAGSTFLGLTTESLMQTPDGDYWHVNGDGGDVGSALNLFPLLEAGGGIDLAHYL</sequence>
<feature type="compositionally biased region" description="Basic and acidic residues" evidence="5">
    <location>
        <begin position="299"/>
        <end position="310"/>
    </location>
</feature>
<feature type="region of interest" description="Disordered" evidence="5">
    <location>
        <begin position="279"/>
        <end position="320"/>
    </location>
</feature>
<dbReference type="PROSITE" id="PS00463">
    <property type="entry name" value="ZN2_CY6_FUNGAL_1"/>
    <property type="match status" value="1"/>
</dbReference>
<dbReference type="Pfam" id="PF04082">
    <property type="entry name" value="Fungal_trans"/>
    <property type="match status" value="1"/>
</dbReference>
<dbReference type="CDD" id="cd00067">
    <property type="entry name" value="GAL4"/>
    <property type="match status" value="1"/>
</dbReference>
<dbReference type="RefSeq" id="XP_040657323.1">
    <property type="nucleotide sequence ID" value="XM_040802290.1"/>
</dbReference>
<dbReference type="PANTHER" id="PTHR47424">
    <property type="entry name" value="REGULATORY PROTEIN GAL4"/>
    <property type="match status" value="1"/>
</dbReference>
<feature type="compositionally biased region" description="Polar residues" evidence="5">
    <location>
        <begin position="813"/>
        <end position="822"/>
    </location>
</feature>
<feature type="region of interest" description="Disordered" evidence="5">
    <location>
        <begin position="800"/>
        <end position="822"/>
    </location>
</feature>
<accession>A0A151GLR2</accession>
<dbReference type="AlphaFoldDB" id="A0A151GLR2"/>
<dbReference type="PROSITE" id="PS50048">
    <property type="entry name" value="ZN2_CY6_FUNGAL_2"/>
    <property type="match status" value="1"/>
</dbReference>
<feature type="compositionally biased region" description="Low complexity" evidence="5">
    <location>
        <begin position="123"/>
        <end position="134"/>
    </location>
</feature>
<dbReference type="InterPro" id="IPR007219">
    <property type="entry name" value="XnlR_reg_dom"/>
</dbReference>
<feature type="compositionally biased region" description="Basic residues" evidence="5">
    <location>
        <begin position="48"/>
        <end position="63"/>
    </location>
</feature>
<keyword evidence="2" id="KW-0805">Transcription regulation</keyword>
<dbReference type="GO" id="GO:0000435">
    <property type="term" value="P:positive regulation of transcription from RNA polymerase II promoter by galactose"/>
    <property type="evidence" value="ECO:0007669"/>
    <property type="project" value="TreeGrafter"/>
</dbReference>
<dbReference type="Pfam" id="PF00172">
    <property type="entry name" value="Zn_clus"/>
    <property type="match status" value="1"/>
</dbReference>
<organism evidence="7 8">
    <name type="scientific">Drechmeria coniospora</name>
    <name type="common">Nematophagous fungus</name>
    <name type="synonym">Meria coniospora</name>
    <dbReference type="NCBI Taxonomy" id="98403"/>
    <lineage>
        <taxon>Eukaryota</taxon>
        <taxon>Fungi</taxon>
        <taxon>Dikarya</taxon>
        <taxon>Ascomycota</taxon>
        <taxon>Pezizomycotina</taxon>
        <taxon>Sordariomycetes</taxon>
        <taxon>Hypocreomycetidae</taxon>
        <taxon>Hypocreales</taxon>
        <taxon>Ophiocordycipitaceae</taxon>
        <taxon>Drechmeria</taxon>
    </lineage>
</organism>
<feature type="region of interest" description="Disordered" evidence="5">
    <location>
        <begin position="48"/>
        <end position="163"/>
    </location>
</feature>
<feature type="compositionally biased region" description="Basic residues" evidence="5">
    <location>
        <begin position="280"/>
        <end position="293"/>
    </location>
</feature>
<dbReference type="SMART" id="SM00906">
    <property type="entry name" value="Fungal_trans"/>
    <property type="match status" value="1"/>
</dbReference>
<dbReference type="InterPro" id="IPR051127">
    <property type="entry name" value="Fungal_SecMet_Regulators"/>
</dbReference>
<dbReference type="EMBL" id="LAYC01000002">
    <property type="protein sequence ID" value="KYK57971.1"/>
    <property type="molecule type" value="Genomic_DNA"/>
</dbReference>
<evidence type="ECO:0000313" key="7">
    <source>
        <dbReference type="EMBL" id="KYK57971.1"/>
    </source>
</evidence>
<dbReference type="CDD" id="cd12148">
    <property type="entry name" value="fungal_TF_MHR"/>
    <property type="match status" value="1"/>
</dbReference>
<proteinExistence type="predicted"/>
<feature type="compositionally biased region" description="Low complexity" evidence="5">
    <location>
        <begin position="64"/>
        <end position="87"/>
    </location>
</feature>
<dbReference type="PANTHER" id="PTHR47424:SF9">
    <property type="entry name" value="TAH-2"/>
    <property type="match status" value="1"/>
</dbReference>
<feature type="region of interest" description="Disordered" evidence="5">
    <location>
        <begin position="737"/>
        <end position="783"/>
    </location>
</feature>
<dbReference type="GO" id="GO:0000978">
    <property type="term" value="F:RNA polymerase II cis-regulatory region sequence-specific DNA binding"/>
    <property type="evidence" value="ECO:0007669"/>
    <property type="project" value="TreeGrafter"/>
</dbReference>
<feature type="compositionally biased region" description="Basic and acidic residues" evidence="5">
    <location>
        <begin position="105"/>
        <end position="114"/>
    </location>
</feature>
<reference evidence="7 8" key="1">
    <citation type="journal article" date="2016" name="Sci. Rep.">
        <title>Insights into Adaptations to a Near-Obligate Nematode Endoparasitic Lifestyle from the Finished Genome of Drechmeria coniospora.</title>
        <authorList>
            <person name="Zhang L."/>
            <person name="Zhou Z."/>
            <person name="Guo Q."/>
            <person name="Fokkens L."/>
            <person name="Miskei M."/>
            <person name="Pocsi I."/>
            <person name="Zhang W."/>
            <person name="Chen M."/>
            <person name="Wang L."/>
            <person name="Sun Y."/>
            <person name="Donzelli B.G."/>
            <person name="Gibson D.M."/>
            <person name="Nelson D.R."/>
            <person name="Luo J.G."/>
            <person name="Rep M."/>
            <person name="Liu H."/>
            <person name="Yang S."/>
            <person name="Wang J."/>
            <person name="Krasnoff S.B."/>
            <person name="Xu Y."/>
            <person name="Molnar I."/>
            <person name="Lin M."/>
        </authorList>
    </citation>
    <scope>NUCLEOTIDE SEQUENCE [LARGE SCALE GENOMIC DNA]</scope>
    <source>
        <strain evidence="7 8">ARSEF 6962</strain>
    </source>
</reference>
<dbReference type="SMART" id="SM00066">
    <property type="entry name" value="GAL4"/>
    <property type="match status" value="1"/>
</dbReference>
<dbReference type="GO" id="GO:0000981">
    <property type="term" value="F:DNA-binding transcription factor activity, RNA polymerase II-specific"/>
    <property type="evidence" value="ECO:0007669"/>
    <property type="project" value="InterPro"/>
</dbReference>
<name>A0A151GLR2_DRECN</name>
<dbReference type="InterPro" id="IPR036864">
    <property type="entry name" value="Zn2-C6_fun-type_DNA-bd_sf"/>
</dbReference>
<evidence type="ECO:0000259" key="6">
    <source>
        <dbReference type="PROSITE" id="PS50048"/>
    </source>
</evidence>
<dbReference type="InterPro" id="IPR001138">
    <property type="entry name" value="Zn2Cys6_DnaBD"/>
</dbReference>
<evidence type="ECO:0000256" key="3">
    <source>
        <dbReference type="ARBA" id="ARBA00023163"/>
    </source>
</evidence>
<dbReference type="InParanoid" id="A0A151GLR2"/>
<dbReference type="SUPFAM" id="SSF57701">
    <property type="entry name" value="Zn2/Cys6 DNA-binding domain"/>
    <property type="match status" value="1"/>
</dbReference>
<keyword evidence="3" id="KW-0804">Transcription</keyword>
<evidence type="ECO:0000256" key="1">
    <source>
        <dbReference type="ARBA" id="ARBA00022723"/>
    </source>
</evidence>
<dbReference type="GO" id="GO:0008270">
    <property type="term" value="F:zinc ion binding"/>
    <property type="evidence" value="ECO:0007669"/>
    <property type="project" value="InterPro"/>
</dbReference>